<accession>A0ABT1EEP4</accession>
<feature type="transmembrane region" description="Helical" evidence="15">
    <location>
        <begin position="390"/>
        <end position="410"/>
    </location>
</feature>
<evidence type="ECO:0000313" key="17">
    <source>
        <dbReference type="Proteomes" id="UP001523565"/>
    </source>
</evidence>
<dbReference type="PANTHER" id="PTHR43298:SF2">
    <property type="entry name" value="FMN_FAD EXPORTER YEEO-RELATED"/>
    <property type="match status" value="1"/>
</dbReference>
<comment type="function">
    <text evidence="1">Multidrug efflux pump.</text>
</comment>
<feature type="transmembrane region" description="Helical" evidence="15">
    <location>
        <begin position="141"/>
        <end position="161"/>
    </location>
</feature>
<keyword evidence="17" id="KW-1185">Reference proteome</keyword>
<evidence type="ECO:0000256" key="14">
    <source>
        <dbReference type="ARBA" id="ARBA00031636"/>
    </source>
</evidence>
<dbReference type="InterPro" id="IPR002528">
    <property type="entry name" value="MATE_fam"/>
</dbReference>
<evidence type="ECO:0000256" key="1">
    <source>
        <dbReference type="ARBA" id="ARBA00003408"/>
    </source>
</evidence>
<evidence type="ECO:0000256" key="6">
    <source>
        <dbReference type="ARBA" id="ARBA00022448"/>
    </source>
</evidence>
<comment type="subcellular location">
    <subcellularLocation>
        <location evidence="2">Cell membrane</location>
        <topology evidence="2">Multi-pass membrane protein</topology>
    </subcellularLocation>
</comment>
<evidence type="ECO:0000313" key="16">
    <source>
        <dbReference type="EMBL" id="MCP1108964.1"/>
    </source>
</evidence>
<proteinExistence type="inferred from homology"/>
<dbReference type="PIRSF" id="PIRSF006603">
    <property type="entry name" value="DinF"/>
    <property type="match status" value="1"/>
</dbReference>
<feature type="transmembrane region" description="Helical" evidence="15">
    <location>
        <begin position="276"/>
        <end position="302"/>
    </location>
</feature>
<keyword evidence="11" id="KW-0406">Ion transport</keyword>
<evidence type="ECO:0000256" key="3">
    <source>
        <dbReference type="ARBA" id="ARBA00008417"/>
    </source>
</evidence>
<evidence type="ECO:0000256" key="15">
    <source>
        <dbReference type="SAM" id="Phobius"/>
    </source>
</evidence>
<feature type="transmembrane region" description="Helical" evidence="15">
    <location>
        <begin position="323"/>
        <end position="342"/>
    </location>
</feature>
<dbReference type="RefSeq" id="WP_262067868.1">
    <property type="nucleotide sequence ID" value="NZ_JAMXOC010000001.1"/>
</dbReference>
<dbReference type="InterPro" id="IPR048279">
    <property type="entry name" value="MdtK-like"/>
</dbReference>
<feature type="transmembrane region" description="Helical" evidence="15">
    <location>
        <begin position="239"/>
        <end position="264"/>
    </location>
</feature>
<evidence type="ECO:0000256" key="13">
    <source>
        <dbReference type="ARBA" id="ARBA00023251"/>
    </source>
</evidence>
<evidence type="ECO:0000256" key="10">
    <source>
        <dbReference type="ARBA" id="ARBA00022989"/>
    </source>
</evidence>
<evidence type="ECO:0000256" key="4">
    <source>
        <dbReference type="ARBA" id="ARBA00020268"/>
    </source>
</evidence>
<feature type="transmembrane region" description="Helical" evidence="15">
    <location>
        <begin position="422"/>
        <end position="441"/>
    </location>
</feature>
<dbReference type="EMBL" id="JAMZFV010000001">
    <property type="protein sequence ID" value="MCP1108964.1"/>
    <property type="molecule type" value="Genomic_DNA"/>
</dbReference>
<comment type="similarity">
    <text evidence="3">Belongs to the multi antimicrobial extrusion (MATE) (TC 2.A.66.1) family. MepA subfamily.</text>
</comment>
<evidence type="ECO:0000256" key="12">
    <source>
        <dbReference type="ARBA" id="ARBA00023136"/>
    </source>
</evidence>
<dbReference type="InterPro" id="IPR050222">
    <property type="entry name" value="MATE_MdtK"/>
</dbReference>
<feature type="transmembrane region" description="Helical" evidence="15">
    <location>
        <begin position="98"/>
        <end position="121"/>
    </location>
</feature>
<feature type="transmembrane region" description="Helical" evidence="15">
    <location>
        <begin position="53"/>
        <end position="77"/>
    </location>
</feature>
<dbReference type="InterPro" id="IPR045070">
    <property type="entry name" value="MATE_MepA-like"/>
</dbReference>
<keyword evidence="8" id="KW-1003">Cell membrane</keyword>
<sequence length="460" mass="48248">MKKTDLKSEALFAEKSVWKAIFSLAIPSCITILIMVFYNLADMFFIGQLGSTAQVAAVSIVGPVFSLAVAVATMLGIGGSSVIASTAGSGKLEDARALGSLCFYTGIALGLICTIVMLLGGEPLLKLLGASEATKSYASEYLRMLALGAPMMILSTTLPALLRSDGAIKEGLLGNLLGTMLNIILDPVFIFTLDLGVSGAAIATVIGNTVSTIVYVTYIIRKGQILGLNPLLAMKNIKLLWRVMAIGLPNGISSILSGFASSFANNLLASYSVNAVAAMAAAGKVSMIISMLQMGICMGVAPMLAYNYGAGKIARLQEIIKKLSLLTVIVGTLSTLICILGRGELIGLFLKESSARRLGEELVVLLVLVSPLLGFYYLSTNFLQATGKAMLATIVSLLRQGIILMPALFLLERLLGVPGIGLAYPVADGLSVGAALILLLGQLATAKKRIEAYNRQEART</sequence>
<feature type="transmembrane region" description="Helical" evidence="15">
    <location>
        <begin position="21"/>
        <end position="41"/>
    </location>
</feature>
<protein>
    <recommendedName>
        <fullName evidence="5">Multidrug export protein MepA</fullName>
    </recommendedName>
    <alternativeName>
        <fullName evidence="14">Multidrug-efflux transporter</fullName>
    </alternativeName>
    <alternativeName>
        <fullName evidence="4">Probable multidrug resistance protein NorM</fullName>
    </alternativeName>
</protein>
<evidence type="ECO:0000256" key="8">
    <source>
        <dbReference type="ARBA" id="ARBA00022475"/>
    </source>
</evidence>
<name>A0ABT1EEP4_9FIRM</name>
<feature type="transmembrane region" description="Helical" evidence="15">
    <location>
        <begin position="362"/>
        <end position="378"/>
    </location>
</feature>
<feature type="transmembrane region" description="Helical" evidence="15">
    <location>
        <begin position="173"/>
        <end position="193"/>
    </location>
</feature>
<gene>
    <name evidence="16" type="ORF">NK118_01705</name>
</gene>
<evidence type="ECO:0000256" key="9">
    <source>
        <dbReference type="ARBA" id="ARBA00022692"/>
    </source>
</evidence>
<keyword evidence="13" id="KW-0046">Antibiotic resistance</keyword>
<evidence type="ECO:0000256" key="2">
    <source>
        <dbReference type="ARBA" id="ARBA00004651"/>
    </source>
</evidence>
<feature type="transmembrane region" description="Helical" evidence="15">
    <location>
        <begin position="199"/>
        <end position="218"/>
    </location>
</feature>
<comment type="caution">
    <text evidence="16">The sequence shown here is derived from an EMBL/GenBank/DDBJ whole genome shotgun (WGS) entry which is preliminary data.</text>
</comment>
<keyword evidence="9 15" id="KW-0812">Transmembrane</keyword>
<organism evidence="16 17">
    <name type="scientific">Ohessyouella blattaphilus</name>
    <dbReference type="NCBI Taxonomy" id="2949333"/>
    <lineage>
        <taxon>Bacteria</taxon>
        <taxon>Bacillati</taxon>
        <taxon>Bacillota</taxon>
        <taxon>Clostridia</taxon>
        <taxon>Lachnospirales</taxon>
        <taxon>Lachnospiraceae</taxon>
        <taxon>Ohessyouella</taxon>
    </lineage>
</organism>
<keyword evidence="6" id="KW-0813">Transport</keyword>
<keyword evidence="10 15" id="KW-1133">Transmembrane helix</keyword>
<dbReference type="NCBIfam" id="TIGR00797">
    <property type="entry name" value="matE"/>
    <property type="match status" value="1"/>
</dbReference>
<dbReference type="CDD" id="cd13143">
    <property type="entry name" value="MATE_MepA_like"/>
    <property type="match status" value="1"/>
</dbReference>
<dbReference type="Proteomes" id="UP001523565">
    <property type="component" value="Unassembled WGS sequence"/>
</dbReference>
<evidence type="ECO:0000256" key="5">
    <source>
        <dbReference type="ARBA" id="ARBA00022106"/>
    </source>
</evidence>
<evidence type="ECO:0000256" key="11">
    <source>
        <dbReference type="ARBA" id="ARBA00023065"/>
    </source>
</evidence>
<keyword evidence="7" id="KW-0050">Antiport</keyword>
<evidence type="ECO:0000256" key="7">
    <source>
        <dbReference type="ARBA" id="ARBA00022449"/>
    </source>
</evidence>
<dbReference type="Pfam" id="PF01554">
    <property type="entry name" value="MatE"/>
    <property type="match status" value="2"/>
</dbReference>
<reference evidence="16 17" key="1">
    <citation type="journal article" date="2022" name="Genome Biol. Evol.">
        <title>Host diet, physiology and behaviors set the stage for Lachnospiraceae cladogenesis.</title>
        <authorList>
            <person name="Vera-Ponce De Leon A."/>
            <person name="Schneider M."/>
            <person name="Jahnes B.C."/>
            <person name="Sadowski V."/>
            <person name="Camuy-Velez L.A."/>
            <person name="Duan J."/>
            <person name="Sabree Z.L."/>
        </authorList>
    </citation>
    <scope>NUCLEOTIDE SEQUENCE [LARGE SCALE GENOMIC DNA]</scope>
    <source>
        <strain evidence="16 17">PAL227</strain>
    </source>
</reference>
<dbReference type="PANTHER" id="PTHR43298">
    <property type="entry name" value="MULTIDRUG RESISTANCE PROTEIN NORM-RELATED"/>
    <property type="match status" value="1"/>
</dbReference>
<keyword evidence="12 15" id="KW-0472">Membrane</keyword>